<dbReference type="InterPro" id="IPR027417">
    <property type="entry name" value="P-loop_NTPase"/>
</dbReference>
<keyword evidence="7" id="KW-1185">Reference proteome</keyword>
<keyword evidence="3" id="KW-0547">Nucleotide-binding</keyword>
<keyword evidence="4 6" id="KW-0067">ATP-binding</keyword>
<dbReference type="RefSeq" id="WP_161153318.1">
    <property type="nucleotide sequence ID" value="NZ_WEKT01000002.1"/>
</dbReference>
<comment type="similarity">
    <text evidence="1">Belongs to the ABC transporter superfamily.</text>
</comment>
<dbReference type="Pfam" id="PF00005">
    <property type="entry name" value="ABC_tran"/>
    <property type="match status" value="1"/>
</dbReference>
<comment type="caution">
    <text evidence="6">The sequence shown here is derived from an EMBL/GenBank/DDBJ whole genome shotgun (WGS) entry which is preliminary data.</text>
</comment>
<reference evidence="6 7" key="1">
    <citation type="submission" date="2019-10" db="EMBL/GenBank/DDBJ databases">
        <title>Vibrio sp. nov. isolated from a shrimp pond.</title>
        <authorList>
            <person name="Gomez-Gil B."/>
            <person name="Enciso-Ibarra J."/>
            <person name="Enciso-Ibarra K."/>
            <person name="Bolan-Mejia C."/>
        </authorList>
    </citation>
    <scope>NUCLEOTIDE SEQUENCE [LARGE SCALE GENOMIC DNA]</scope>
    <source>
        <strain evidence="6 7">CAIM 722</strain>
    </source>
</reference>
<proteinExistence type="inferred from homology"/>
<dbReference type="PANTHER" id="PTHR42734:SF6">
    <property type="entry name" value="MOLYBDATE IMPORT ATP-BINDING PROTEIN MOLC"/>
    <property type="match status" value="1"/>
</dbReference>
<evidence type="ECO:0000256" key="4">
    <source>
        <dbReference type="ARBA" id="ARBA00022840"/>
    </source>
</evidence>
<sequence>MNDITLKTTDLVCGYQPNCPLFDPVSLELRRGEITAILGGNGQGKTTLMKTLLGHHQPLQGQVAHAGEINFVPQRFDSAFSYSVIDMVLMGRANNIGLFSSPSHLDFQMAHQALDMLSIGYLAEHEFDRLSGGQQQLVLIARALATKCDVLILDEPTTALDLAFQSTVIELLYSLAKERNISVLFSTHEPAQAQLIADNILLIMKDKRCLTGNKRDILTEQNLTELYGVPIQKCQIRRDNGCYTTFLPYFGGFLGE</sequence>
<evidence type="ECO:0000256" key="3">
    <source>
        <dbReference type="ARBA" id="ARBA00022741"/>
    </source>
</evidence>
<dbReference type="InterPro" id="IPR050153">
    <property type="entry name" value="Metal_Ion_Import_ABC"/>
</dbReference>
<protein>
    <submittedName>
        <fullName evidence="6">ATP-binding cassette domain-containing protein</fullName>
    </submittedName>
</protein>
<dbReference type="GO" id="GO:0016887">
    <property type="term" value="F:ATP hydrolysis activity"/>
    <property type="evidence" value="ECO:0007669"/>
    <property type="project" value="InterPro"/>
</dbReference>
<dbReference type="InterPro" id="IPR003439">
    <property type="entry name" value="ABC_transporter-like_ATP-bd"/>
</dbReference>
<evidence type="ECO:0000256" key="2">
    <source>
        <dbReference type="ARBA" id="ARBA00022448"/>
    </source>
</evidence>
<dbReference type="SMART" id="SM00382">
    <property type="entry name" value="AAA"/>
    <property type="match status" value="1"/>
</dbReference>
<evidence type="ECO:0000313" key="6">
    <source>
        <dbReference type="EMBL" id="MZI92008.1"/>
    </source>
</evidence>
<keyword evidence="2" id="KW-0813">Transport</keyword>
<accession>A0A7X4LHF5</accession>
<evidence type="ECO:0000256" key="1">
    <source>
        <dbReference type="ARBA" id="ARBA00005417"/>
    </source>
</evidence>
<dbReference type="GO" id="GO:0005524">
    <property type="term" value="F:ATP binding"/>
    <property type="evidence" value="ECO:0007669"/>
    <property type="project" value="UniProtKB-KW"/>
</dbReference>
<dbReference type="InterPro" id="IPR003593">
    <property type="entry name" value="AAA+_ATPase"/>
</dbReference>
<name>A0A7X4LHF5_9VIBR</name>
<dbReference type="SUPFAM" id="SSF52540">
    <property type="entry name" value="P-loop containing nucleoside triphosphate hydrolases"/>
    <property type="match status" value="1"/>
</dbReference>
<dbReference type="AlphaFoldDB" id="A0A7X4LHF5"/>
<feature type="domain" description="ABC transporter" evidence="5">
    <location>
        <begin position="6"/>
        <end position="230"/>
    </location>
</feature>
<dbReference type="PROSITE" id="PS00211">
    <property type="entry name" value="ABC_TRANSPORTER_1"/>
    <property type="match status" value="1"/>
</dbReference>
<dbReference type="Proteomes" id="UP000462621">
    <property type="component" value="Unassembled WGS sequence"/>
</dbReference>
<evidence type="ECO:0000313" key="7">
    <source>
        <dbReference type="Proteomes" id="UP000462621"/>
    </source>
</evidence>
<dbReference type="PANTHER" id="PTHR42734">
    <property type="entry name" value="METAL TRANSPORT SYSTEM ATP-BINDING PROTEIN TM_0124-RELATED"/>
    <property type="match status" value="1"/>
</dbReference>
<dbReference type="EMBL" id="WEKT01000002">
    <property type="protein sequence ID" value="MZI92008.1"/>
    <property type="molecule type" value="Genomic_DNA"/>
</dbReference>
<dbReference type="Gene3D" id="3.40.50.300">
    <property type="entry name" value="P-loop containing nucleotide triphosphate hydrolases"/>
    <property type="match status" value="1"/>
</dbReference>
<dbReference type="InterPro" id="IPR017871">
    <property type="entry name" value="ABC_transporter-like_CS"/>
</dbReference>
<organism evidence="6 7">
    <name type="scientific">Vibrio eleionomae</name>
    <dbReference type="NCBI Taxonomy" id="2653505"/>
    <lineage>
        <taxon>Bacteria</taxon>
        <taxon>Pseudomonadati</taxon>
        <taxon>Pseudomonadota</taxon>
        <taxon>Gammaproteobacteria</taxon>
        <taxon>Vibrionales</taxon>
        <taxon>Vibrionaceae</taxon>
        <taxon>Vibrio</taxon>
    </lineage>
</organism>
<evidence type="ECO:0000259" key="5">
    <source>
        <dbReference type="PROSITE" id="PS50893"/>
    </source>
</evidence>
<dbReference type="PROSITE" id="PS50893">
    <property type="entry name" value="ABC_TRANSPORTER_2"/>
    <property type="match status" value="1"/>
</dbReference>
<gene>
    <name evidence="6" type="ORF">F9817_02160</name>
</gene>